<evidence type="ECO:0000256" key="9">
    <source>
        <dbReference type="SAM" id="Phobius"/>
    </source>
</evidence>
<evidence type="ECO:0000259" key="10">
    <source>
        <dbReference type="PROSITE" id="PS50109"/>
    </source>
</evidence>
<dbReference type="Gene3D" id="3.30.565.10">
    <property type="entry name" value="Histidine kinase-like ATPase, C-terminal domain"/>
    <property type="match status" value="1"/>
</dbReference>
<dbReference type="Pfam" id="PF00512">
    <property type="entry name" value="HisKA"/>
    <property type="match status" value="1"/>
</dbReference>
<keyword evidence="5" id="KW-0547">Nucleotide-binding</keyword>
<feature type="domain" description="Histidine kinase" evidence="10">
    <location>
        <begin position="141"/>
        <end position="357"/>
    </location>
</feature>
<evidence type="ECO:0000313" key="11">
    <source>
        <dbReference type="EMBL" id="MDA7025106.1"/>
    </source>
</evidence>
<dbReference type="PANTHER" id="PTHR43711:SF1">
    <property type="entry name" value="HISTIDINE KINASE 1"/>
    <property type="match status" value="1"/>
</dbReference>
<evidence type="ECO:0000256" key="8">
    <source>
        <dbReference type="ARBA" id="ARBA00023012"/>
    </source>
</evidence>
<dbReference type="CDD" id="cd00082">
    <property type="entry name" value="HisKA"/>
    <property type="match status" value="1"/>
</dbReference>
<feature type="transmembrane region" description="Helical" evidence="9">
    <location>
        <begin position="49"/>
        <end position="66"/>
    </location>
</feature>
<dbReference type="InterPro" id="IPR050736">
    <property type="entry name" value="Sensor_HK_Regulatory"/>
</dbReference>
<reference evidence="11 12" key="1">
    <citation type="submission" date="2023-01" db="EMBL/GenBank/DDBJ databases">
        <title>Bacillus changyiensis sp. nov., isolated from a coastal deposit.</title>
        <authorList>
            <person name="Xiao G."/>
            <person name="Lai Q."/>
            <person name="Hu Z."/>
            <person name="Shao Z."/>
        </authorList>
    </citation>
    <scope>NUCLEOTIDE SEQUENCE [LARGE SCALE GENOMIC DNA]</scope>
    <source>
        <strain evidence="11 12">CLL-7-23</strain>
    </source>
</reference>
<sequence length="364" mass="41929">MKLPKFLKRILGFLAVTLSLLLCWSSAYWLTLAIYHAIQYSPHEIARQLINSVLGFFFFGCCMYLMTRIDWVKAQQDKFLHPMIDAMKMMAEGNFNIDLSYYRNQLRGRDNHPYYKIIDSINHMANRLGEMEEMRQQFISNVSHEIQSPLTSISGFAHALKSDDLTPEERKHYLQIIEKESIRLSKLSENLLKLTSLESDHLTLELKTYRLDHQIRRIILANEPQWAEKGIQMDISLEKINITADEDLMDQVWTNLIHNSIKFTPTAGTITVRASKTAENELTININDTGIGMNNDTLMHIFERFYKADQSRNRNSGGSGLGLSIVKKIIDLHKGKIKVQSELGKGTEIIVILKQMSSKRNHPS</sequence>
<dbReference type="Gene3D" id="1.10.287.130">
    <property type="match status" value="1"/>
</dbReference>
<dbReference type="InterPro" id="IPR005467">
    <property type="entry name" value="His_kinase_dom"/>
</dbReference>
<keyword evidence="6 11" id="KW-0418">Kinase</keyword>
<accession>A0ABT4WYH8</accession>
<protein>
    <recommendedName>
        <fullName evidence="2">histidine kinase</fullName>
        <ecNumber evidence="2">2.7.13.3</ecNumber>
    </recommendedName>
</protein>
<comment type="caution">
    <text evidence="11">The sequence shown here is derived from an EMBL/GenBank/DDBJ whole genome shotgun (WGS) entry which is preliminary data.</text>
</comment>
<comment type="catalytic activity">
    <reaction evidence="1">
        <text>ATP + protein L-histidine = ADP + protein N-phospho-L-histidine.</text>
        <dbReference type="EC" id="2.7.13.3"/>
    </reaction>
</comment>
<dbReference type="SMART" id="SM00387">
    <property type="entry name" value="HATPase_c"/>
    <property type="match status" value="1"/>
</dbReference>
<keyword evidence="9" id="KW-0812">Transmembrane</keyword>
<organism evidence="11 12">
    <name type="scientific">Bacillus changyiensis</name>
    <dbReference type="NCBI Taxonomy" id="3004103"/>
    <lineage>
        <taxon>Bacteria</taxon>
        <taxon>Bacillati</taxon>
        <taxon>Bacillota</taxon>
        <taxon>Bacilli</taxon>
        <taxon>Bacillales</taxon>
        <taxon>Bacillaceae</taxon>
        <taxon>Bacillus</taxon>
    </lineage>
</organism>
<keyword evidence="3" id="KW-0597">Phosphoprotein</keyword>
<keyword evidence="7" id="KW-0067">ATP-binding</keyword>
<dbReference type="Proteomes" id="UP001211894">
    <property type="component" value="Unassembled WGS sequence"/>
</dbReference>
<dbReference type="SUPFAM" id="SSF55874">
    <property type="entry name" value="ATPase domain of HSP90 chaperone/DNA topoisomerase II/histidine kinase"/>
    <property type="match status" value="1"/>
</dbReference>
<dbReference type="Pfam" id="PF02518">
    <property type="entry name" value="HATPase_c"/>
    <property type="match status" value="1"/>
</dbReference>
<dbReference type="InterPro" id="IPR036890">
    <property type="entry name" value="HATPase_C_sf"/>
</dbReference>
<dbReference type="SUPFAM" id="SSF47384">
    <property type="entry name" value="Homodimeric domain of signal transducing histidine kinase"/>
    <property type="match status" value="1"/>
</dbReference>
<dbReference type="SMART" id="SM00388">
    <property type="entry name" value="HisKA"/>
    <property type="match status" value="1"/>
</dbReference>
<keyword evidence="8" id="KW-0902">Two-component regulatory system</keyword>
<dbReference type="RefSeq" id="WP_271338966.1">
    <property type="nucleotide sequence ID" value="NZ_JAQKAB010000001.1"/>
</dbReference>
<keyword evidence="4" id="KW-0808">Transferase</keyword>
<name>A0ABT4WYH8_9BACI</name>
<proteinExistence type="predicted"/>
<keyword evidence="9" id="KW-0472">Membrane</keyword>
<dbReference type="PRINTS" id="PR00344">
    <property type="entry name" value="BCTRLSENSOR"/>
</dbReference>
<dbReference type="InterPro" id="IPR003594">
    <property type="entry name" value="HATPase_dom"/>
</dbReference>
<dbReference type="InterPro" id="IPR036097">
    <property type="entry name" value="HisK_dim/P_sf"/>
</dbReference>
<keyword evidence="9" id="KW-1133">Transmembrane helix</keyword>
<dbReference type="PROSITE" id="PS50109">
    <property type="entry name" value="HIS_KIN"/>
    <property type="match status" value="1"/>
</dbReference>
<gene>
    <name evidence="11" type="ORF">PJ311_00615</name>
</gene>
<dbReference type="GO" id="GO:0016301">
    <property type="term" value="F:kinase activity"/>
    <property type="evidence" value="ECO:0007669"/>
    <property type="project" value="UniProtKB-KW"/>
</dbReference>
<evidence type="ECO:0000256" key="6">
    <source>
        <dbReference type="ARBA" id="ARBA00022777"/>
    </source>
</evidence>
<dbReference type="InterPro" id="IPR004358">
    <property type="entry name" value="Sig_transdc_His_kin-like_C"/>
</dbReference>
<keyword evidence="12" id="KW-1185">Reference proteome</keyword>
<evidence type="ECO:0000256" key="3">
    <source>
        <dbReference type="ARBA" id="ARBA00022553"/>
    </source>
</evidence>
<evidence type="ECO:0000256" key="1">
    <source>
        <dbReference type="ARBA" id="ARBA00000085"/>
    </source>
</evidence>
<evidence type="ECO:0000256" key="2">
    <source>
        <dbReference type="ARBA" id="ARBA00012438"/>
    </source>
</evidence>
<dbReference type="InterPro" id="IPR003661">
    <property type="entry name" value="HisK_dim/P_dom"/>
</dbReference>
<evidence type="ECO:0000256" key="5">
    <source>
        <dbReference type="ARBA" id="ARBA00022741"/>
    </source>
</evidence>
<dbReference type="EMBL" id="JAQKAB010000001">
    <property type="protein sequence ID" value="MDA7025106.1"/>
    <property type="molecule type" value="Genomic_DNA"/>
</dbReference>
<dbReference type="EC" id="2.7.13.3" evidence="2"/>
<evidence type="ECO:0000256" key="4">
    <source>
        <dbReference type="ARBA" id="ARBA00022679"/>
    </source>
</evidence>
<evidence type="ECO:0000313" key="12">
    <source>
        <dbReference type="Proteomes" id="UP001211894"/>
    </source>
</evidence>
<dbReference type="PANTHER" id="PTHR43711">
    <property type="entry name" value="TWO-COMPONENT HISTIDINE KINASE"/>
    <property type="match status" value="1"/>
</dbReference>
<evidence type="ECO:0000256" key="7">
    <source>
        <dbReference type="ARBA" id="ARBA00022840"/>
    </source>
</evidence>